<name>A0A2C9L458_BIOGL</name>
<evidence type="ECO:0000259" key="2">
    <source>
        <dbReference type="Pfam" id="PF22795"/>
    </source>
</evidence>
<reference evidence="3" key="1">
    <citation type="submission" date="2020-05" db="UniProtKB">
        <authorList>
            <consortium name="EnsemblMetazoa"/>
        </authorList>
    </citation>
    <scope>IDENTIFICATION</scope>
    <source>
        <strain evidence="3">BB02</strain>
    </source>
</reference>
<dbReference type="InterPro" id="IPR032016">
    <property type="entry name" value="MKRN2OS-like"/>
</dbReference>
<accession>A0A2C9L458</accession>
<dbReference type="KEGG" id="bgt:106057397"/>
<evidence type="ECO:0000313" key="4">
    <source>
        <dbReference type="Proteomes" id="UP000076420"/>
    </source>
</evidence>
<dbReference type="OrthoDB" id="10065749at2759"/>
<dbReference type="VEuPathDB" id="VectorBase:BGLAX_032593"/>
<sequence>MASSYQDLRSFQHCSKDVDLVCFLLPEYCPLCHQSTASTESRIPPYVLPSPFCSSLNLKRSIVLKPTHGDFIRSYTRACNLHIGVTDETGQVYDFDEKGLNQRSVWSECLAVLTCNMGQAFVWDQTLDMLSHQIHLWDKKRYHENQWNCFDFVLTFLSHLDHSDQIGPAPLSKEEFCENFLVKKTKKAEQYIQLYRLASQNGCVTVPKKPP</sequence>
<dbReference type="InterPro" id="IPR053921">
    <property type="entry name" value="MKRN2OS-like_C"/>
</dbReference>
<organism evidence="3 4">
    <name type="scientific">Biomphalaria glabrata</name>
    <name type="common">Bloodfluke planorb</name>
    <name type="synonym">Freshwater snail</name>
    <dbReference type="NCBI Taxonomy" id="6526"/>
    <lineage>
        <taxon>Eukaryota</taxon>
        <taxon>Metazoa</taxon>
        <taxon>Spiralia</taxon>
        <taxon>Lophotrochozoa</taxon>
        <taxon>Mollusca</taxon>
        <taxon>Gastropoda</taxon>
        <taxon>Heterobranchia</taxon>
        <taxon>Euthyneura</taxon>
        <taxon>Panpulmonata</taxon>
        <taxon>Hygrophila</taxon>
        <taxon>Lymnaeoidea</taxon>
        <taxon>Planorbidae</taxon>
        <taxon>Biomphalaria</taxon>
    </lineage>
</organism>
<dbReference type="PANTHER" id="PTHR33963:SF2">
    <property type="entry name" value="MKRN2 OPPOSITE STRAND PROTEIN"/>
    <property type="match status" value="1"/>
</dbReference>
<feature type="domain" description="MKRN2 opposite strand protein-like C-terminal" evidence="1">
    <location>
        <begin position="45"/>
        <end position="196"/>
    </location>
</feature>
<protein>
    <recommendedName>
        <fullName evidence="5">MKRN2 opposite strand protein</fullName>
    </recommendedName>
</protein>
<dbReference type="AlphaFoldDB" id="A0A2C9L458"/>
<dbReference type="PANTHER" id="PTHR33963">
    <property type="entry name" value="MKRN2 OPPOSITE STRAND PROTEIN"/>
    <property type="match status" value="1"/>
</dbReference>
<evidence type="ECO:0000259" key="1">
    <source>
        <dbReference type="Pfam" id="PF16044"/>
    </source>
</evidence>
<dbReference type="VEuPathDB" id="VectorBase:BGLB026711"/>
<feature type="domain" description="MKRN2 opposite strand protein-like N-terminal" evidence="2">
    <location>
        <begin position="10"/>
        <end position="35"/>
    </location>
</feature>
<dbReference type="EnsemblMetazoa" id="BGLB026711-RA">
    <property type="protein sequence ID" value="BGLB026711-PA"/>
    <property type="gene ID" value="BGLB026711"/>
</dbReference>
<gene>
    <name evidence="3" type="primary">106057397</name>
</gene>
<proteinExistence type="predicted"/>
<evidence type="ECO:0008006" key="5">
    <source>
        <dbReference type="Google" id="ProtNLM"/>
    </source>
</evidence>
<dbReference type="Pfam" id="PF16044">
    <property type="entry name" value="DUF4796_C"/>
    <property type="match status" value="1"/>
</dbReference>
<dbReference type="InterPro" id="IPR053922">
    <property type="entry name" value="MKRN2OS-like_N"/>
</dbReference>
<evidence type="ECO:0000313" key="3">
    <source>
        <dbReference type="EnsemblMetazoa" id="BGLB026711-PA"/>
    </source>
</evidence>
<dbReference type="Pfam" id="PF22795">
    <property type="entry name" value="DUF4796_N"/>
    <property type="match status" value="1"/>
</dbReference>
<dbReference type="Proteomes" id="UP000076420">
    <property type="component" value="Unassembled WGS sequence"/>
</dbReference>